<dbReference type="Proteomes" id="UP000694410">
    <property type="component" value="Unplaced"/>
</dbReference>
<reference evidence="5" key="1">
    <citation type="submission" date="2025-08" db="UniProtKB">
        <authorList>
            <consortium name="Ensembl"/>
        </authorList>
    </citation>
    <scope>IDENTIFICATION</scope>
</reference>
<dbReference type="PROSITE" id="PS50001">
    <property type="entry name" value="SH2"/>
    <property type="match status" value="1"/>
</dbReference>
<dbReference type="GO" id="GO:0030971">
    <property type="term" value="F:receptor tyrosine kinase binding"/>
    <property type="evidence" value="ECO:0007669"/>
    <property type="project" value="TreeGrafter"/>
</dbReference>
<sequence length="108" mass="11832">MEGAVSRAGWGQRGGARPGRQGPKLLHVQTRPPRGAASPHPTLRVPCRWFHGKITREQAERLLYPPETGLFLVRESTNYPGDYTLCVSCEGKVEAAESWDLGCGTCRG</sequence>
<evidence type="ECO:0000313" key="6">
    <source>
        <dbReference type="Proteomes" id="UP000694410"/>
    </source>
</evidence>
<dbReference type="PANTHER" id="PTHR19969">
    <property type="entry name" value="SH2-SH3 ADAPTOR PROTEIN-RELATED"/>
    <property type="match status" value="1"/>
</dbReference>
<evidence type="ECO:0000256" key="1">
    <source>
        <dbReference type="ARBA" id="ARBA00022999"/>
    </source>
</evidence>
<name>A0A8C0VPV3_CYACU</name>
<dbReference type="GO" id="GO:0007167">
    <property type="term" value="P:enzyme-linked receptor protein signaling pathway"/>
    <property type="evidence" value="ECO:0007669"/>
    <property type="project" value="TreeGrafter"/>
</dbReference>
<accession>A0A8C0VPV3</accession>
<feature type="region of interest" description="Disordered" evidence="3">
    <location>
        <begin position="1"/>
        <end position="41"/>
    </location>
</feature>
<evidence type="ECO:0000256" key="3">
    <source>
        <dbReference type="SAM" id="MobiDB-lite"/>
    </source>
</evidence>
<protein>
    <recommendedName>
        <fullName evidence="4">SH2 domain-containing protein</fullName>
    </recommendedName>
</protein>
<dbReference type="GO" id="GO:0016477">
    <property type="term" value="P:cell migration"/>
    <property type="evidence" value="ECO:0007669"/>
    <property type="project" value="TreeGrafter"/>
</dbReference>
<evidence type="ECO:0000259" key="4">
    <source>
        <dbReference type="PROSITE" id="PS50001"/>
    </source>
</evidence>
<dbReference type="SMART" id="SM00252">
    <property type="entry name" value="SH2"/>
    <property type="match status" value="1"/>
</dbReference>
<dbReference type="AlphaFoldDB" id="A0A8C0VPV3"/>
<dbReference type="SUPFAM" id="SSF55550">
    <property type="entry name" value="SH2 domain"/>
    <property type="match status" value="1"/>
</dbReference>
<dbReference type="InterPro" id="IPR051184">
    <property type="entry name" value="Tyrosine-phos_adapter"/>
</dbReference>
<keyword evidence="6" id="KW-1185">Reference proteome</keyword>
<reference evidence="5" key="2">
    <citation type="submission" date="2025-09" db="UniProtKB">
        <authorList>
            <consortium name="Ensembl"/>
        </authorList>
    </citation>
    <scope>IDENTIFICATION</scope>
</reference>
<feature type="domain" description="SH2" evidence="4">
    <location>
        <begin position="49"/>
        <end position="94"/>
    </location>
</feature>
<evidence type="ECO:0000256" key="2">
    <source>
        <dbReference type="PROSITE-ProRule" id="PRU00191"/>
    </source>
</evidence>
<dbReference type="GO" id="GO:0005737">
    <property type="term" value="C:cytoplasm"/>
    <property type="evidence" value="ECO:0007669"/>
    <property type="project" value="TreeGrafter"/>
</dbReference>
<dbReference type="Pfam" id="PF00017">
    <property type="entry name" value="SH2"/>
    <property type="match status" value="1"/>
</dbReference>
<dbReference type="Ensembl" id="ENSCCET00000040217.1">
    <property type="protein sequence ID" value="ENSCCEP00000027115.1"/>
    <property type="gene ID" value="ENSCCEG00000023705.1"/>
</dbReference>
<dbReference type="InterPro" id="IPR036860">
    <property type="entry name" value="SH2_dom_sf"/>
</dbReference>
<proteinExistence type="predicted"/>
<dbReference type="PANTHER" id="PTHR19969:SF5">
    <property type="entry name" value="CRK-LIKE PROTEIN"/>
    <property type="match status" value="1"/>
</dbReference>
<dbReference type="PRINTS" id="PR00401">
    <property type="entry name" value="SH2DOMAIN"/>
</dbReference>
<dbReference type="GO" id="GO:0035591">
    <property type="term" value="F:signaling adaptor activity"/>
    <property type="evidence" value="ECO:0007669"/>
    <property type="project" value="TreeGrafter"/>
</dbReference>
<keyword evidence="1 2" id="KW-0727">SH2 domain</keyword>
<dbReference type="InterPro" id="IPR000980">
    <property type="entry name" value="SH2"/>
</dbReference>
<evidence type="ECO:0000313" key="5">
    <source>
        <dbReference type="Ensembl" id="ENSCCEP00000027115.1"/>
    </source>
</evidence>
<dbReference type="Gene3D" id="3.30.505.10">
    <property type="entry name" value="SH2 domain"/>
    <property type="match status" value="1"/>
</dbReference>
<organism evidence="5 6">
    <name type="scientific">Cyanistes caeruleus</name>
    <name type="common">Eurasian blue tit</name>
    <name type="synonym">Parus caeruleus</name>
    <dbReference type="NCBI Taxonomy" id="156563"/>
    <lineage>
        <taxon>Eukaryota</taxon>
        <taxon>Metazoa</taxon>
        <taxon>Chordata</taxon>
        <taxon>Craniata</taxon>
        <taxon>Vertebrata</taxon>
        <taxon>Euteleostomi</taxon>
        <taxon>Archelosauria</taxon>
        <taxon>Archosauria</taxon>
        <taxon>Dinosauria</taxon>
        <taxon>Saurischia</taxon>
        <taxon>Theropoda</taxon>
        <taxon>Coelurosauria</taxon>
        <taxon>Aves</taxon>
        <taxon>Neognathae</taxon>
        <taxon>Neoaves</taxon>
        <taxon>Telluraves</taxon>
        <taxon>Australaves</taxon>
        <taxon>Passeriformes</taxon>
        <taxon>Paridae</taxon>
        <taxon>Cyanistes</taxon>
    </lineage>
</organism>